<accession>A0A2A7U7A5</accession>
<dbReference type="Proteomes" id="UP000219788">
    <property type="component" value="Unassembled WGS sequence"/>
</dbReference>
<evidence type="ECO:0000313" key="1">
    <source>
        <dbReference type="EMBL" id="PEH74245.1"/>
    </source>
</evidence>
<evidence type="ECO:0000313" key="2">
    <source>
        <dbReference type="Proteomes" id="UP000219788"/>
    </source>
</evidence>
<reference evidence="2" key="1">
    <citation type="submission" date="2017-09" db="EMBL/GenBank/DDBJ databases">
        <title>FDA dAtabase for Regulatory Grade micrObial Sequences (FDA-ARGOS): Supporting development and validation of Infectious Disease Dx tests.</title>
        <authorList>
            <person name="Goldberg B."/>
            <person name="Campos J."/>
            <person name="Tallon L."/>
            <person name="Sadzewicz L."/>
            <person name="Ott S."/>
            <person name="Zhao X."/>
            <person name="Nagaraj S."/>
            <person name="Vavikolanu K."/>
            <person name="Aluvathingal J."/>
            <person name="Nadendla S."/>
            <person name="Geyer C."/>
            <person name="Sichtig H."/>
        </authorList>
    </citation>
    <scope>NUCLEOTIDE SEQUENCE [LARGE SCALE GENOMIC DNA]</scope>
    <source>
        <strain evidence="2">FDAARGOS_370</strain>
    </source>
</reference>
<dbReference type="EMBL" id="PDDV01000007">
    <property type="protein sequence ID" value="PEH74245.1"/>
    <property type="molecule type" value="Genomic_DNA"/>
</dbReference>
<dbReference type="InterPro" id="IPR010373">
    <property type="entry name" value="DUF968"/>
</dbReference>
<organism evidence="1 2">
    <name type="scientific">Edwardsiella tarda</name>
    <dbReference type="NCBI Taxonomy" id="636"/>
    <lineage>
        <taxon>Bacteria</taxon>
        <taxon>Pseudomonadati</taxon>
        <taxon>Pseudomonadota</taxon>
        <taxon>Gammaproteobacteria</taxon>
        <taxon>Enterobacterales</taxon>
        <taxon>Hafniaceae</taxon>
        <taxon>Edwardsiella</taxon>
    </lineage>
</organism>
<comment type="caution">
    <text evidence="1">The sequence shown here is derived from an EMBL/GenBank/DDBJ whole genome shotgun (WGS) entry which is preliminary data.</text>
</comment>
<dbReference type="Gene3D" id="3.30.50.20">
    <property type="entry name" value="prophage-derive protein ybcO"/>
    <property type="match status" value="1"/>
</dbReference>
<dbReference type="AlphaFoldDB" id="A0A2A7U7A5"/>
<sequence>MVKGIITLVGDEAPLAGFMLRPKLQRWESTTYLRWVKTQPCSACGNPADDPHHIINAGLGLGGIGTKTHDLFVIPLCRRCHDELHRDVGGWEQRNGSQLVLLVQFLNRALGIGAIVKA</sequence>
<protein>
    <recommendedName>
        <fullName evidence="3">DUF968 domain-containing protein</fullName>
    </recommendedName>
</protein>
<proteinExistence type="predicted"/>
<dbReference type="OrthoDB" id="6700725at2"/>
<dbReference type="Pfam" id="PF06147">
    <property type="entry name" value="DUF968"/>
    <property type="match status" value="1"/>
</dbReference>
<name>A0A2A7U7A5_EDWTA</name>
<gene>
    <name evidence="1" type="ORF">CRM76_01420</name>
</gene>
<evidence type="ECO:0008006" key="3">
    <source>
        <dbReference type="Google" id="ProtNLM"/>
    </source>
</evidence>